<comment type="caution">
    <text evidence="1">The sequence shown here is derived from an EMBL/GenBank/DDBJ whole genome shotgun (WGS) entry which is preliminary data.</text>
</comment>
<dbReference type="EMBL" id="BARS01030309">
    <property type="protein sequence ID" value="GAG20312.1"/>
    <property type="molecule type" value="Genomic_DNA"/>
</dbReference>
<proteinExistence type="predicted"/>
<accession>X0WAR9</accession>
<evidence type="ECO:0008006" key="2">
    <source>
        <dbReference type="Google" id="ProtNLM"/>
    </source>
</evidence>
<feature type="non-terminal residue" evidence="1">
    <location>
        <position position="161"/>
    </location>
</feature>
<dbReference type="AlphaFoldDB" id="X0WAR9"/>
<name>X0WAR9_9ZZZZ</name>
<protein>
    <recommendedName>
        <fullName evidence="2">Protein kinase domain-containing protein</fullName>
    </recommendedName>
</protein>
<gene>
    <name evidence="1" type="ORF">S01H1_47276</name>
</gene>
<organism evidence="1">
    <name type="scientific">marine sediment metagenome</name>
    <dbReference type="NCBI Taxonomy" id="412755"/>
    <lineage>
        <taxon>unclassified sequences</taxon>
        <taxon>metagenomes</taxon>
        <taxon>ecological metagenomes</taxon>
    </lineage>
</organism>
<sequence length="161" mass="17743">MPKRRYNTQLFALPAPPPREVCVGGVTYELVRVFKHDFFAATALYEAVGSTGVSPIPEIVVKTYRTQPFFGLAMEWLGRFSREHEKAIYAALEGVAGVPRCLGCVGQTGLAIEYIKAVPLDHFDPVPAGYFDRMRQILDAVHARGVAYVDANKLSNMLVGP</sequence>
<evidence type="ECO:0000313" key="1">
    <source>
        <dbReference type="EMBL" id="GAG20312.1"/>
    </source>
</evidence>
<reference evidence="1" key="1">
    <citation type="journal article" date="2014" name="Front. Microbiol.">
        <title>High frequency of phylogenetically diverse reductive dehalogenase-homologous genes in deep subseafloor sedimentary metagenomes.</title>
        <authorList>
            <person name="Kawai M."/>
            <person name="Futagami T."/>
            <person name="Toyoda A."/>
            <person name="Takaki Y."/>
            <person name="Nishi S."/>
            <person name="Hori S."/>
            <person name="Arai W."/>
            <person name="Tsubouchi T."/>
            <person name="Morono Y."/>
            <person name="Uchiyama I."/>
            <person name="Ito T."/>
            <person name="Fujiyama A."/>
            <person name="Inagaki F."/>
            <person name="Takami H."/>
        </authorList>
    </citation>
    <scope>NUCLEOTIDE SEQUENCE</scope>
    <source>
        <strain evidence="1">Expedition CK06-06</strain>
    </source>
</reference>